<dbReference type="EMBL" id="CM017697">
    <property type="protein sequence ID" value="TYG98343.1"/>
    <property type="molecule type" value="Genomic_DNA"/>
</dbReference>
<name>A0A5D2EXH0_GOSDA</name>
<protein>
    <submittedName>
        <fullName evidence="1">Uncharacterized protein</fullName>
    </submittedName>
</protein>
<dbReference type="Proteomes" id="UP000323506">
    <property type="component" value="Chromosome A10"/>
</dbReference>
<accession>A0A5D2EXH0</accession>
<gene>
    <name evidence="1" type="ORF">ES288_A10G110200v1</name>
</gene>
<proteinExistence type="predicted"/>
<sequence length="92" mass="10430">MDAKIRARAKASKGYLARCQKIQQKTSRNNSICSTLAPQVIQNNNTYLLTVSTSQRNIVALTAKEEITKFIIVLIDKKFQIQSKNSYIRPTN</sequence>
<keyword evidence="2" id="KW-1185">Reference proteome</keyword>
<evidence type="ECO:0000313" key="1">
    <source>
        <dbReference type="EMBL" id="TYG98343.1"/>
    </source>
</evidence>
<organism evidence="1 2">
    <name type="scientific">Gossypium darwinii</name>
    <name type="common">Darwin's cotton</name>
    <name type="synonym">Gossypium barbadense var. darwinii</name>
    <dbReference type="NCBI Taxonomy" id="34276"/>
    <lineage>
        <taxon>Eukaryota</taxon>
        <taxon>Viridiplantae</taxon>
        <taxon>Streptophyta</taxon>
        <taxon>Embryophyta</taxon>
        <taxon>Tracheophyta</taxon>
        <taxon>Spermatophyta</taxon>
        <taxon>Magnoliopsida</taxon>
        <taxon>eudicotyledons</taxon>
        <taxon>Gunneridae</taxon>
        <taxon>Pentapetalae</taxon>
        <taxon>rosids</taxon>
        <taxon>malvids</taxon>
        <taxon>Malvales</taxon>
        <taxon>Malvaceae</taxon>
        <taxon>Malvoideae</taxon>
        <taxon>Gossypium</taxon>
    </lineage>
</organism>
<reference evidence="1 2" key="1">
    <citation type="submission" date="2019-06" db="EMBL/GenBank/DDBJ databases">
        <title>WGS assembly of Gossypium darwinii.</title>
        <authorList>
            <person name="Chen Z.J."/>
            <person name="Sreedasyam A."/>
            <person name="Ando A."/>
            <person name="Song Q."/>
            <person name="De L."/>
            <person name="Hulse-Kemp A."/>
            <person name="Ding M."/>
            <person name="Ye W."/>
            <person name="Kirkbride R."/>
            <person name="Jenkins J."/>
            <person name="Plott C."/>
            <person name="Lovell J."/>
            <person name="Lin Y.-M."/>
            <person name="Vaughn R."/>
            <person name="Liu B."/>
            <person name="Li W."/>
            <person name="Simpson S."/>
            <person name="Scheffler B."/>
            <person name="Saski C."/>
            <person name="Grover C."/>
            <person name="Hu G."/>
            <person name="Conover J."/>
            <person name="Carlson J."/>
            <person name="Shu S."/>
            <person name="Boston L."/>
            <person name="Williams M."/>
            <person name="Peterson D."/>
            <person name="Mcgee K."/>
            <person name="Jones D."/>
            <person name="Wendel J."/>
            <person name="Stelly D."/>
            <person name="Grimwood J."/>
            <person name="Schmutz J."/>
        </authorList>
    </citation>
    <scope>NUCLEOTIDE SEQUENCE [LARGE SCALE GENOMIC DNA]</scope>
    <source>
        <strain evidence="1">1808015.09</strain>
    </source>
</reference>
<evidence type="ECO:0000313" key="2">
    <source>
        <dbReference type="Proteomes" id="UP000323506"/>
    </source>
</evidence>
<dbReference type="AlphaFoldDB" id="A0A5D2EXH0"/>